<dbReference type="GO" id="GO:0030014">
    <property type="term" value="C:CCR4-NOT complex"/>
    <property type="evidence" value="ECO:0007669"/>
    <property type="project" value="InterPro"/>
</dbReference>
<dbReference type="AlphaFoldDB" id="A0AAN8PYL7"/>
<dbReference type="FunFam" id="1.25.10.10:FF:000037">
    <property type="entry name" value="CCR4-NOT transcription complex subunit 9"/>
    <property type="match status" value="1"/>
</dbReference>
<keyword evidence="10" id="KW-0010">Activator</keyword>
<organism evidence="14 15">
    <name type="scientific">Polyplax serrata</name>
    <name type="common">Common mouse louse</name>
    <dbReference type="NCBI Taxonomy" id="468196"/>
    <lineage>
        <taxon>Eukaryota</taxon>
        <taxon>Metazoa</taxon>
        <taxon>Ecdysozoa</taxon>
        <taxon>Arthropoda</taxon>
        <taxon>Hexapoda</taxon>
        <taxon>Insecta</taxon>
        <taxon>Pterygota</taxon>
        <taxon>Neoptera</taxon>
        <taxon>Paraneoptera</taxon>
        <taxon>Psocodea</taxon>
        <taxon>Troctomorpha</taxon>
        <taxon>Phthiraptera</taxon>
        <taxon>Anoplura</taxon>
        <taxon>Polyplacidae</taxon>
        <taxon>Polyplax</taxon>
    </lineage>
</organism>
<keyword evidence="9" id="KW-0943">RNA-mediated gene silencing</keyword>
<evidence type="ECO:0000256" key="9">
    <source>
        <dbReference type="ARBA" id="ARBA00023158"/>
    </source>
</evidence>
<dbReference type="GO" id="GO:0031047">
    <property type="term" value="P:regulatory ncRNA-mediated gene silencing"/>
    <property type="evidence" value="ECO:0007669"/>
    <property type="project" value="UniProtKB-KW"/>
</dbReference>
<dbReference type="GO" id="GO:0006402">
    <property type="term" value="P:mRNA catabolic process"/>
    <property type="evidence" value="ECO:0007669"/>
    <property type="project" value="InterPro"/>
</dbReference>
<dbReference type="GO" id="GO:0006417">
    <property type="term" value="P:regulation of translation"/>
    <property type="evidence" value="ECO:0007669"/>
    <property type="project" value="UniProtKB-KW"/>
</dbReference>
<protein>
    <recommendedName>
        <fullName evidence="4">CCR4-NOT transcription complex subunit 9</fullName>
    </recommendedName>
    <alternativeName>
        <fullName evidence="13">Cell differentiation protein RQCD1 homolog</fullName>
    </alternativeName>
</protein>
<sequence length="319" mass="36232">MKTNQQEVGTELVCQWIIQLSYPGTRENALIQLSQKREGIPNLAPMLWHSFGTVAALLQEITSIYPFITPPVLTAHQSNRVCNALAVMQCLAVHPETKLPFLEALIPLFLYPFLRTTSKERPFEYLRLTSLGVIGSLVKTDNEEVISFLISSKIMPLILRIMETGSELPQTVATFILQRILMAETGLTHVCQTFDRFSHVAMILGKLVLSLVSQPSPRLLKHVVLCYLRLSENQQAREALHQCLPDQLRDSTFSSCLVNDKYIKHWIQQLLKNLEPQSDQLMAVFETKKMFFFNSRSEVTANIQLMNKDFLQGTGLISL</sequence>
<keyword evidence="12" id="KW-0539">Nucleus</keyword>
<comment type="subcellular location">
    <subcellularLocation>
        <location evidence="2">Cytoplasm</location>
        <location evidence="2">P-body</location>
    </subcellularLocation>
    <subcellularLocation>
        <location evidence="1">Nucleus</location>
    </subcellularLocation>
</comment>
<evidence type="ECO:0000256" key="13">
    <source>
        <dbReference type="ARBA" id="ARBA00030283"/>
    </source>
</evidence>
<name>A0AAN8PYL7_POLSC</name>
<comment type="caution">
    <text evidence="14">The sequence shown here is derived from an EMBL/GenBank/DDBJ whole genome shotgun (WGS) entry which is preliminary data.</text>
</comment>
<evidence type="ECO:0000313" key="14">
    <source>
        <dbReference type="EMBL" id="KAK6626046.1"/>
    </source>
</evidence>
<keyword evidence="6" id="KW-0678">Repressor</keyword>
<dbReference type="InterPro" id="IPR007216">
    <property type="entry name" value="CNOT9"/>
</dbReference>
<evidence type="ECO:0000256" key="2">
    <source>
        <dbReference type="ARBA" id="ARBA00004201"/>
    </source>
</evidence>
<evidence type="ECO:0000313" key="15">
    <source>
        <dbReference type="Proteomes" id="UP001372834"/>
    </source>
</evidence>
<evidence type="ECO:0000256" key="10">
    <source>
        <dbReference type="ARBA" id="ARBA00023159"/>
    </source>
</evidence>
<dbReference type="PANTHER" id="PTHR12262">
    <property type="entry name" value="CCR4-NOT TRANSCRIPTION COMPLEX SUBUNIT 9"/>
    <property type="match status" value="1"/>
</dbReference>
<dbReference type="InterPro" id="IPR011989">
    <property type="entry name" value="ARM-like"/>
</dbReference>
<evidence type="ECO:0000256" key="11">
    <source>
        <dbReference type="ARBA" id="ARBA00023163"/>
    </source>
</evidence>
<dbReference type="GO" id="GO:0000932">
    <property type="term" value="C:P-body"/>
    <property type="evidence" value="ECO:0007669"/>
    <property type="project" value="UniProtKB-SubCell"/>
</dbReference>
<evidence type="ECO:0000256" key="3">
    <source>
        <dbReference type="ARBA" id="ARBA00006385"/>
    </source>
</evidence>
<keyword evidence="5" id="KW-0963">Cytoplasm</keyword>
<dbReference type="GO" id="GO:0005634">
    <property type="term" value="C:nucleus"/>
    <property type="evidence" value="ECO:0007669"/>
    <property type="project" value="UniProtKB-SubCell"/>
</dbReference>
<dbReference type="Pfam" id="PF04078">
    <property type="entry name" value="Rcd1"/>
    <property type="match status" value="1"/>
</dbReference>
<dbReference type="Proteomes" id="UP001372834">
    <property type="component" value="Unassembled WGS sequence"/>
</dbReference>
<evidence type="ECO:0000256" key="8">
    <source>
        <dbReference type="ARBA" id="ARBA00023015"/>
    </source>
</evidence>
<dbReference type="SUPFAM" id="SSF48371">
    <property type="entry name" value="ARM repeat"/>
    <property type="match status" value="1"/>
</dbReference>
<accession>A0AAN8PYL7</accession>
<dbReference type="EMBL" id="JAWJWE010000037">
    <property type="protein sequence ID" value="KAK6626046.1"/>
    <property type="molecule type" value="Genomic_DNA"/>
</dbReference>
<keyword evidence="7" id="KW-0810">Translation regulation</keyword>
<evidence type="ECO:0000256" key="12">
    <source>
        <dbReference type="ARBA" id="ARBA00023242"/>
    </source>
</evidence>
<evidence type="ECO:0000256" key="1">
    <source>
        <dbReference type="ARBA" id="ARBA00004123"/>
    </source>
</evidence>
<evidence type="ECO:0000256" key="4">
    <source>
        <dbReference type="ARBA" id="ARBA00014171"/>
    </source>
</evidence>
<dbReference type="InterPro" id="IPR016024">
    <property type="entry name" value="ARM-type_fold"/>
</dbReference>
<dbReference type="Gene3D" id="1.25.10.10">
    <property type="entry name" value="Leucine-rich Repeat Variant"/>
    <property type="match status" value="1"/>
</dbReference>
<reference evidence="14 15" key="1">
    <citation type="submission" date="2023-10" db="EMBL/GenBank/DDBJ databases">
        <title>Genomes of two closely related lineages of the louse Polyplax serrata with different host specificities.</title>
        <authorList>
            <person name="Martinu J."/>
            <person name="Tarabai H."/>
            <person name="Stefka J."/>
            <person name="Hypsa V."/>
        </authorList>
    </citation>
    <scope>NUCLEOTIDE SEQUENCE [LARGE SCALE GENOMIC DNA]</scope>
    <source>
        <strain evidence="14">HR10_N</strain>
    </source>
</reference>
<evidence type="ECO:0000256" key="5">
    <source>
        <dbReference type="ARBA" id="ARBA00022490"/>
    </source>
</evidence>
<comment type="similarity">
    <text evidence="3">Belongs to the CNOT9 family.</text>
</comment>
<evidence type="ECO:0000256" key="6">
    <source>
        <dbReference type="ARBA" id="ARBA00022491"/>
    </source>
</evidence>
<keyword evidence="11" id="KW-0804">Transcription</keyword>
<proteinExistence type="inferred from homology"/>
<dbReference type="GO" id="GO:0005829">
    <property type="term" value="C:cytosol"/>
    <property type="evidence" value="ECO:0007669"/>
    <property type="project" value="UniProtKB-ARBA"/>
</dbReference>
<keyword evidence="8" id="KW-0805">Transcription regulation</keyword>
<evidence type="ECO:0000256" key="7">
    <source>
        <dbReference type="ARBA" id="ARBA00022845"/>
    </source>
</evidence>
<gene>
    <name evidence="14" type="primary">CNOT9_2</name>
    <name evidence="14" type="ORF">RUM43_006350</name>
</gene>